<dbReference type="InterPro" id="IPR007267">
    <property type="entry name" value="GtrA_DPMS_TM"/>
</dbReference>
<sequence>MKSIIVIPALNPPEQFVSYVDELIASGAEHLLLVDDGSSPEKKAIFETLEKHPQCTVLTHPVNMGKGRALKDAFTYILEQPQWKGLGVITADSDGQHLPADVLRLDQKMAELHAFGKNAIVLGCRNFHQDDVPLRSSFGNLITSALFHLLYGVKVTDTQTGLRGIPWELLPRMCSLKGERFEYEMNMLTDAAISRIPLEAVEIATVYLDNNSESHFNPLVDSMKVYRILLGTFVKYAISSLASSLVDLIGFTIAHLLLPAGPWQILQATVIARVISSLVNYWCNRQLVFGDKGSTTSTLPKYYVLCVLVMFCSAGLVSLFSFLPLPATIIKLIVDSVLYLFNYQIQRRYIFKTV</sequence>
<dbReference type="SUPFAM" id="SSF53448">
    <property type="entry name" value="Nucleotide-diphospho-sugar transferases"/>
    <property type="match status" value="1"/>
</dbReference>
<evidence type="ECO:0000313" key="9">
    <source>
        <dbReference type="Proteomes" id="UP001652461"/>
    </source>
</evidence>
<protein>
    <submittedName>
        <fullName evidence="8">Bifunctional glycosyltransferase family 2/GtrA family protein</fullName>
    </submittedName>
</protein>
<feature type="transmembrane region" description="Helical" evidence="5">
    <location>
        <begin position="233"/>
        <end position="258"/>
    </location>
</feature>
<dbReference type="Gene3D" id="3.90.550.10">
    <property type="entry name" value="Spore Coat Polysaccharide Biosynthesis Protein SpsA, Chain A"/>
    <property type="match status" value="1"/>
</dbReference>
<evidence type="ECO:0000256" key="3">
    <source>
        <dbReference type="ARBA" id="ARBA00022989"/>
    </source>
</evidence>
<keyword evidence="9" id="KW-1185">Reference proteome</keyword>
<dbReference type="Pfam" id="PF00535">
    <property type="entry name" value="Glycos_transf_2"/>
    <property type="match status" value="1"/>
</dbReference>
<keyword evidence="2 5" id="KW-0812">Transmembrane</keyword>
<evidence type="ECO:0000259" key="7">
    <source>
        <dbReference type="Pfam" id="PF04138"/>
    </source>
</evidence>
<dbReference type="RefSeq" id="WP_158362821.1">
    <property type="nucleotide sequence ID" value="NZ_JAOQKC010000006.1"/>
</dbReference>
<dbReference type="Proteomes" id="UP001652461">
    <property type="component" value="Unassembled WGS sequence"/>
</dbReference>
<dbReference type="Pfam" id="PF04138">
    <property type="entry name" value="GtrA_DPMS_TM"/>
    <property type="match status" value="1"/>
</dbReference>
<comment type="caution">
    <text evidence="8">The sequence shown here is derived from an EMBL/GenBank/DDBJ whole genome shotgun (WGS) entry which is preliminary data.</text>
</comment>
<evidence type="ECO:0000256" key="5">
    <source>
        <dbReference type="SAM" id="Phobius"/>
    </source>
</evidence>
<dbReference type="EMBL" id="JAOQKC010000006">
    <property type="protein sequence ID" value="MCU6696488.1"/>
    <property type="molecule type" value="Genomic_DNA"/>
</dbReference>
<proteinExistence type="predicted"/>
<feature type="transmembrane region" description="Helical" evidence="5">
    <location>
        <begin position="302"/>
        <end position="323"/>
    </location>
</feature>
<keyword evidence="4 5" id="KW-0472">Membrane</keyword>
<feature type="domain" description="GtrA/DPMS transmembrane" evidence="7">
    <location>
        <begin position="236"/>
        <end position="351"/>
    </location>
</feature>
<evidence type="ECO:0000259" key="6">
    <source>
        <dbReference type="Pfam" id="PF00535"/>
    </source>
</evidence>
<accession>A0ABT2RW01</accession>
<dbReference type="InterPro" id="IPR029044">
    <property type="entry name" value="Nucleotide-diphossugar_trans"/>
</dbReference>
<evidence type="ECO:0000313" key="8">
    <source>
        <dbReference type="EMBL" id="MCU6696488.1"/>
    </source>
</evidence>
<dbReference type="CDD" id="cd04179">
    <property type="entry name" value="DPM_DPG-synthase_like"/>
    <property type="match status" value="1"/>
</dbReference>
<reference evidence="8 9" key="1">
    <citation type="journal article" date="2021" name="ISME Commun">
        <title>Automated analysis of genomic sequences facilitates high-throughput and comprehensive description of bacteria.</title>
        <authorList>
            <person name="Hitch T.C.A."/>
        </authorList>
    </citation>
    <scope>NUCLEOTIDE SEQUENCE [LARGE SCALE GENOMIC DNA]</scope>
    <source>
        <strain evidence="8 9">Sanger_04</strain>
    </source>
</reference>
<evidence type="ECO:0000256" key="4">
    <source>
        <dbReference type="ARBA" id="ARBA00023136"/>
    </source>
</evidence>
<evidence type="ECO:0000256" key="2">
    <source>
        <dbReference type="ARBA" id="ARBA00022692"/>
    </source>
</evidence>
<dbReference type="InterPro" id="IPR001173">
    <property type="entry name" value="Glyco_trans_2-like"/>
</dbReference>
<feature type="transmembrane region" description="Helical" evidence="5">
    <location>
        <begin position="264"/>
        <end position="282"/>
    </location>
</feature>
<dbReference type="PANTHER" id="PTHR10859">
    <property type="entry name" value="GLYCOSYL TRANSFERASE"/>
    <property type="match status" value="1"/>
</dbReference>
<feature type="domain" description="Glycosyltransferase 2-like" evidence="6">
    <location>
        <begin position="5"/>
        <end position="132"/>
    </location>
</feature>
<name>A0ABT2RW01_9FIRM</name>
<comment type="subcellular location">
    <subcellularLocation>
        <location evidence="1">Membrane</location>
        <topology evidence="1">Multi-pass membrane protein</topology>
    </subcellularLocation>
</comment>
<evidence type="ECO:0000256" key="1">
    <source>
        <dbReference type="ARBA" id="ARBA00004141"/>
    </source>
</evidence>
<organism evidence="8 9">
    <name type="scientific">Laedolimicola ammoniilytica</name>
    <dbReference type="NCBI Taxonomy" id="2981771"/>
    <lineage>
        <taxon>Bacteria</taxon>
        <taxon>Bacillati</taxon>
        <taxon>Bacillota</taxon>
        <taxon>Clostridia</taxon>
        <taxon>Lachnospirales</taxon>
        <taxon>Lachnospiraceae</taxon>
        <taxon>Laedolimicola</taxon>
    </lineage>
</organism>
<dbReference type="PANTHER" id="PTHR10859:SF114">
    <property type="entry name" value="DOLICHOL-PHOSPHATE MANNOSYLTRANSFERASE"/>
    <property type="match status" value="1"/>
</dbReference>
<gene>
    <name evidence="8" type="ORF">OCV63_06190</name>
</gene>
<keyword evidence="3 5" id="KW-1133">Transmembrane helix</keyword>